<comment type="caution">
    <text evidence="2">The sequence shown here is derived from an EMBL/GenBank/DDBJ whole genome shotgun (WGS) entry which is preliminary data.</text>
</comment>
<dbReference type="AlphaFoldDB" id="A0A835Z0X3"/>
<sequence>MALLPVSNPWRYITCALWAALLWAPSVEAASGSSCQGCVTDAALKCLTYQCDNSITPSSVTVTLSNCLNLSFVTISYNGQCYKVASGGTPVKITIPCSGTLSTLPLVFITHDGKYCNPNGGATSTDVRSCYNTAVNKNQLQGVCFRTYTAASNFTPCSTISGLTCPAPDLTETPTAQVQYEAALRDLLGFQNDGVLCNLPPVCPVAYTYMHAARLSCTLLKYMRQCVCTSLNWVRPLHIDVAADGNTHEPADANAHQPADANAYKPADAIAYKPAYTHTHKPANAITHKPTYTHAHCTAYPQPHRAAHSQAHFGGKS</sequence>
<proteinExistence type="predicted"/>
<feature type="signal peptide" evidence="1">
    <location>
        <begin position="1"/>
        <end position="29"/>
    </location>
</feature>
<gene>
    <name evidence="2" type="ORF">JKP88DRAFT_254948</name>
</gene>
<accession>A0A835Z0X3</accession>
<evidence type="ECO:0000313" key="3">
    <source>
        <dbReference type="Proteomes" id="UP000664859"/>
    </source>
</evidence>
<protein>
    <submittedName>
        <fullName evidence="2">Uncharacterized protein</fullName>
    </submittedName>
</protein>
<dbReference type="Proteomes" id="UP000664859">
    <property type="component" value="Unassembled WGS sequence"/>
</dbReference>
<evidence type="ECO:0000256" key="1">
    <source>
        <dbReference type="SAM" id="SignalP"/>
    </source>
</evidence>
<keyword evidence="3" id="KW-1185">Reference proteome</keyword>
<feature type="chain" id="PRO_5032368840" evidence="1">
    <location>
        <begin position="30"/>
        <end position="317"/>
    </location>
</feature>
<reference evidence="2" key="1">
    <citation type="submission" date="2021-02" db="EMBL/GenBank/DDBJ databases">
        <title>First Annotated Genome of the Yellow-green Alga Tribonema minus.</title>
        <authorList>
            <person name="Mahan K.M."/>
        </authorList>
    </citation>
    <scope>NUCLEOTIDE SEQUENCE</scope>
    <source>
        <strain evidence="2">UTEX B ZZ1240</strain>
    </source>
</reference>
<keyword evidence="1" id="KW-0732">Signal</keyword>
<dbReference type="EMBL" id="JAFCMP010000131">
    <property type="protein sequence ID" value="KAG5185462.1"/>
    <property type="molecule type" value="Genomic_DNA"/>
</dbReference>
<evidence type="ECO:0000313" key="2">
    <source>
        <dbReference type="EMBL" id="KAG5185462.1"/>
    </source>
</evidence>
<name>A0A835Z0X3_9STRA</name>
<organism evidence="2 3">
    <name type="scientific">Tribonema minus</name>
    <dbReference type="NCBI Taxonomy" id="303371"/>
    <lineage>
        <taxon>Eukaryota</taxon>
        <taxon>Sar</taxon>
        <taxon>Stramenopiles</taxon>
        <taxon>Ochrophyta</taxon>
        <taxon>PX clade</taxon>
        <taxon>Xanthophyceae</taxon>
        <taxon>Tribonematales</taxon>
        <taxon>Tribonemataceae</taxon>
        <taxon>Tribonema</taxon>
    </lineage>
</organism>